<accession>A0A6J2JN46</accession>
<sequence>MAMAEKKNEYPPGVEADRRLLPFVTWEEYLDSLIDIADLRNLRSTAAARTVAALGYRANGDTLSEKEFYTRRAVINEIVYPTVKAYVLVSEGVVIDDPFSRELAIRERANRVGILQSIIFIRHFTKGGFEISGYIDYAHRLVSENWAQFFRSKKMLWPRDKDLGYYHWRHGTVRSNISRNYKPLMDPDRGLLFQNRHDHKIICPDPQQDPGQNTTKTRIYSPRYTQVEIYDHVVRRKT</sequence>
<evidence type="ECO:0000256" key="6">
    <source>
        <dbReference type="ARBA" id="ARBA00023242"/>
    </source>
</evidence>
<keyword evidence="5" id="KW-0963">Cytoplasm</keyword>
<keyword evidence="7" id="KW-1185">Reference proteome</keyword>
<keyword evidence="6" id="KW-0539">Nucleus</keyword>
<evidence type="ECO:0000313" key="7">
    <source>
        <dbReference type="Proteomes" id="UP000504629"/>
    </source>
</evidence>
<dbReference type="KEGG" id="bman:114243235"/>
<evidence type="ECO:0000256" key="3">
    <source>
        <dbReference type="ARBA" id="ARBA00004496"/>
    </source>
</evidence>
<dbReference type="RefSeq" id="XP_028030447.1">
    <property type="nucleotide sequence ID" value="XM_028174646.1"/>
</dbReference>
<dbReference type="AlphaFoldDB" id="A0A6J2JN46"/>
<dbReference type="PANTHER" id="PTHR33588">
    <property type="entry name" value="CILIA- AND FLAGELLA-ASSOCIATED PROTEIN 299"/>
    <property type="match status" value="1"/>
</dbReference>
<dbReference type="GO" id="GO:0005737">
    <property type="term" value="C:cytoplasm"/>
    <property type="evidence" value="ECO:0007669"/>
    <property type="project" value="UniProtKB-SubCell"/>
</dbReference>
<reference evidence="8" key="1">
    <citation type="submission" date="2025-08" db="UniProtKB">
        <authorList>
            <consortium name="RefSeq"/>
        </authorList>
    </citation>
    <scope>IDENTIFICATION</scope>
    <source>
        <tissue evidence="8">Silk gland</tissue>
    </source>
</reference>
<evidence type="ECO:0000256" key="1">
    <source>
        <dbReference type="ARBA" id="ARBA00003056"/>
    </source>
</evidence>
<dbReference type="GO" id="GO:0005634">
    <property type="term" value="C:nucleus"/>
    <property type="evidence" value="ECO:0007669"/>
    <property type="project" value="UniProtKB-SubCell"/>
</dbReference>
<protein>
    <recommendedName>
        <fullName evidence="4">Cilia- and flagella-associated protein 299</fullName>
    </recommendedName>
</protein>
<proteinExistence type="predicted"/>
<organism evidence="7 8">
    <name type="scientific">Bombyx mandarina</name>
    <name type="common">Wild silk moth</name>
    <name type="synonym">Wild silkworm</name>
    <dbReference type="NCBI Taxonomy" id="7092"/>
    <lineage>
        <taxon>Eukaryota</taxon>
        <taxon>Metazoa</taxon>
        <taxon>Ecdysozoa</taxon>
        <taxon>Arthropoda</taxon>
        <taxon>Hexapoda</taxon>
        <taxon>Insecta</taxon>
        <taxon>Pterygota</taxon>
        <taxon>Neoptera</taxon>
        <taxon>Endopterygota</taxon>
        <taxon>Lepidoptera</taxon>
        <taxon>Glossata</taxon>
        <taxon>Ditrysia</taxon>
        <taxon>Bombycoidea</taxon>
        <taxon>Bombycidae</taxon>
        <taxon>Bombycinae</taxon>
        <taxon>Bombyx</taxon>
    </lineage>
</organism>
<name>A0A6J2JN46_BOMMA</name>
<comment type="function">
    <text evidence="1">May be involved in spermatogenesis.</text>
</comment>
<gene>
    <name evidence="8" type="primary">LOC114243235</name>
</gene>
<evidence type="ECO:0000256" key="2">
    <source>
        <dbReference type="ARBA" id="ARBA00004123"/>
    </source>
</evidence>
<evidence type="ECO:0000256" key="4">
    <source>
        <dbReference type="ARBA" id="ARBA00021436"/>
    </source>
</evidence>
<evidence type="ECO:0000313" key="8">
    <source>
        <dbReference type="RefSeq" id="XP_028030447.1"/>
    </source>
</evidence>
<dbReference type="OrthoDB" id="2136125at2759"/>
<comment type="subcellular location">
    <subcellularLocation>
        <location evidence="3">Cytoplasm</location>
    </subcellularLocation>
    <subcellularLocation>
        <location evidence="2">Nucleus</location>
    </subcellularLocation>
</comment>
<dbReference type="InterPro" id="IPR027887">
    <property type="entry name" value="DUF4464"/>
</dbReference>
<dbReference type="Pfam" id="PF14713">
    <property type="entry name" value="DUF4464"/>
    <property type="match status" value="1"/>
</dbReference>
<dbReference type="Proteomes" id="UP000504629">
    <property type="component" value="Unplaced"/>
</dbReference>
<dbReference type="GeneID" id="114243235"/>
<dbReference type="PANTHER" id="PTHR33588:SF1">
    <property type="entry name" value="CILIA- AND FLAGELLA-ASSOCIATED PROTEIN 299"/>
    <property type="match status" value="1"/>
</dbReference>
<evidence type="ECO:0000256" key="5">
    <source>
        <dbReference type="ARBA" id="ARBA00022490"/>
    </source>
</evidence>